<keyword evidence="12" id="KW-0832">Ubl conjugation</keyword>
<dbReference type="InterPro" id="IPR003141">
    <property type="entry name" value="Pol/His_phosphatase_N"/>
</dbReference>
<dbReference type="EMBL" id="FNIA01000002">
    <property type="protein sequence ID" value="SDM43873.1"/>
    <property type="molecule type" value="Genomic_DNA"/>
</dbReference>
<evidence type="ECO:0000256" key="13">
    <source>
        <dbReference type="ARBA" id="ARBA00022932"/>
    </source>
</evidence>
<dbReference type="Gene3D" id="3.20.20.140">
    <property type="entry name" value="Metal-dependent hydrolases"/>
    <property type="match status" value="1"/>
</dbReference>
<comment type="catalytic activity">
    <reaction evidence="19">
        <text>a 5'-end 2'-deoxyribose-2'-deoxyribonucleotide-DNA = (2E,4S)-4-hydroxypenten-2-al-5-phosphate + a 5'-end 5'-phospho-2'-deoxyribonucleoside-DNA + H(+)</text>
        <dbReference type="Rhea" id="RHEA:76255"/>
        <dbReference type="Rhea" id="RHEA-COMP:13180"/>
        <dbReference type="Rhea" id="RHEA-COMP:18657"/>
        <dbReference type="ChEBI" id="CHEBI:15378"/>
        <dbReference type="ChEBI" id="CHEBI:136412"/>
        <dbReference type="ChEBI" id="CHEBI:195194"/>
        <dbReference type="ChEBI" id="CHEBI:195195"/>
    </reaction>
</comment>
<evidence type="ECO:0000256" key="19">
    <source>
        <dbReference type="ARBA" id="ARBA00044678"/>
    </source>
</evidence>
<dbReference type="STRING" id="996166.SAMN05192554_102194"/>
<evidence type="ECO:0000256" key="14">
    <source>
        <dbReference type="ARBA" id="ARBA00023053"/>
    </source>
</evidence>
<dbReference type="Pfam" id="PF14520">
    <property type="entry name" value="HHH_5"/>
    <property type="match status" value="1"/>
</dbReference>
<evidence type="ECO:0000313" key="26">
    <source>
        <dbReference type="Proteomes" id="UP000199370"/>
    </source>
</evidence>
<dbReference type="GO" id="GO:0006281">
    <property type="term" value="P:DNA repair"/>
    <property type="evidence" value="ECO:0007669"/>
    <property type="project" value="UniProtKB-KW"/>
</dbReference>
<dbReference type="AlphaFoldDB" id="A0A1G9T829"/>
<dbReference type="CDD" id="cd00141">
    <property type="entry name" value="NT_POLXc"/>
    <property type="match status" value="1"/>
</dbReference>
<dbReference type="SMART" id="SM00483">
    <property type="entry name" value="POLXc"/>
    <property type="match status" value="1"/>
</dbReference>
<dbReference type="GO" id="GO:0042578">
    <property type="term" value="F:phosphoric ester hydrolase activity"/>
    <property type="evidence" value="ECO:0007669"/>
    <property type="project" value="TreeGrafter"/>
</dbReference>
<dbReference type="InterPro" id="IPR003583">
    <property type="entry name" value="Hlx-hairpin-Hlx_DNA-bd_motif"/>
</dbReference>
<dbReference type="InterPro" id="IPR029398">
    <property type="entry name" value="PolB_thumb"/>
</dbReference>
<dbReference type="InterPro" id="IPR027421">
    <property type="entry name" value="DNA_pol_lamdba_lyase_dom_sf"/>
</dbReference>
<evidence type="ECO:0000256" key="3">
    <source>
        <dbReference type="ARBA" id="ARBA00012417"/>
    </source>
</evidence>
<evidence type="ECO:0000256" key="10">
    <source>
        <dbReference type="ARBA" id="ARBA00022705"/>
    </source>
</evidence>
<name>A0A1G9T829_9EURY</name>
<dbReference type="InterPro" id="IPR016195">
    <property type="entry name" value="Pol/histidinol_Pase-like"/>
</dbReference>
<dbReference type="RefSeq" id="WP_089731426.1">
    <property type="nucleotide sequence ID" value="NZ_FNIA01000002.1"/>
</dbReference>
<dbReference type="Gene3D" id="3.30.210.10">
    <property type="entry name" value="DNA polymerase, thumb domain"/>
    <property type="match status" value="1"/>
</dbReference>
<keyword evidence="26" id="KW-1185">Reference proteome</keyword>
<dbReference type="InterPro" id="IPR010996">
    <property type="entry name" value="HHH_MUS81"/>
</dbReference>
<dbReference type="SUPFAM" id="SSF81301">
    <property type="entry name" value="Nucleotidyltransferase"/>
    <property type="match status" value="1"/>
</dbReference>
<dbReference type="EC" id="4.2.99.18" evidence="4"/>
<dbReference type="EC" id="2.7.7.7" evidence="3"/>
<feature type="domain" description="DNA-directed DNA polymerase X" evidence="24">
    <location>
        <begin position="2"/>
        <end position="326"/>
    </location>
</feature>
<evidence type="ECO:0000256" key="9">
    <source>
        <dbReference type="ARBA" id="ARBA00022695"/>
    </source>
</evidence>
<evidence type="ECO:0000259" key="23">
    <source>
        <dbReference type="SMART" id="SM00481"/>
    </source>
</evidence>
<evidence type="ECO:0000313" key="25">
    <source>
        <dbReference type="EMBL" id="SDM43873.1"/>
    </source>
</evidence>
<dbReference type="Proteomes" id="UP000199370">
    <property type="component" value="Unassembled WGS sequence"/>
</dbReference>
<dbReference type="SUPFAM" id="SSF89550">
    <property type="entry name" value="PHP domain-like"/>
    <property type="match status" value="1"/>
</dbReference>
<comment type="catalytic activity">
    <reaction evidence="21">
        <text>DNA(n) + a 2'-deoxyribonucleoside 5'-triphosphate = DNA(n+1) + diphosphate</text>
        <dbReference type="Rhea" id="RHEA:22508"/>
        <dbReference type="Rhea" id="RHEA-COMP:17339"/>
        <dbReference type="Rhea" id="RHEA-COMP:17340"/>
        <dbReference type="ChEBI" id="CHEBI:33019"/>
        <dbReference type="ChEBI" id="CHEBI:61560"/>
        <dbReference type="ChEBI" id="CHEBI:173112"/>
        <dbReference type="EC" id="2.7.7.7"/>
    </reaction>
</comment>
<comment type="catalytic activity">
    <reaction evidence="18">
        <text>2'-deoxyribonucleotide-(2'-deoxyribose 5'-phosphate)-2'-deoxyribonucleotide-DNA = a 3'-end 2'-deoxyribonucleotide-(2,3-dehydro-2,3-deoxyribose 5'-phosphate)-DNA + a 5'-end 5'-phospho-2'-deoxyribonucleoside-DNA + H(+)</text>
        <dbReference type="Rhea" id="RHEA:66592"/>
        <dbReference type="Rhea" id="RHEA-COMP:13180"/>
        <dbReference type="Rhea" id="RHEA-COMP:16897"/>
        <dbReference type="Rhea" id="RHEA-COMP:17067"/>
        <dbReference type="ChEBI" id="CHEBI:15378"/>
        <dbReference type="ChEBI" id="CHEBI:136412"/>
        <dbReference type="ChEBI" id="CHEBI:157695"/>
        <dbReference type="ChEBI" id="CHEBI:167181"/>
        <dbReference type="EC" id="4.2.99.18"/>
    </reaction>
</comment>
<proteinExistence type="predicted"/>
<dbReference type="GO" id="GO:0003887">
    <property type="term" value="F:DNA-directed DNA polymerase activity"/>
    <property type="evidence" value="ECO:0007669"/>
    <property type="project" value="UniProtKB-KW"/>
</dbReference>
<evidence type="ECO:0000256" key="8">
    <source>
        <dbReference type="ARBA" id="ARBA00022679"/>
    </source>
</evidence>
<dbReference type="InterPro" id="IPR002054">
    <property type="entry name" value="DNA-dir_DNA_pol_X"/>
</dbReference>
<evidence type="ECO:0000256" key="16">
    <source>
        <dbReference type="ARBA" id="ARBA00035717"/>
    </source>
</evidence>
<evidence type="ECO:0000256" key="15">
    <source>
        <dbReference type="ARBA" id="ARBA00023204"/>
    </source>
</evidence>
<keyword evidence="9" id="KW-0548">Nucleotidyltransferase</keyword>
<evidence type="ECO:0000259" key="24">
    <source>
        <dbReference type="SMART" id="SM00483"/>
    </source>
</evidence>
<evidence type="ECO:0000256" key="21">
    <source>
        <dbReference type="ARBA" id="ARBA00049244"/>
    </source>
</evidence>
<accession>A0A1G9T829</accession>
<evidence type="ECO:0000256" key="2">
    <source>
        <dbReference type="ARBA" id="ARBA00004496"/>
    </source>
</evidence>
<dbReference type="InterPro" id="IPR050243">
    <property type="entry name" value="PHP_phosphatase"/>
</dbReference>
<dbReference type="InterPro" id="IPR022311">
    <property type="entry name" value="PolX-like"/>
</dbReference>
<gene>
    <name evidence="25" type="ORF">SAMN05192554_102194</name>
</gene>
<feature type="domain" description="Helix-hairpin-helix DNA-binding motif class 1" evidence="22">
    <location>
        <begin position="93"/>
        <end position="112"/>
    </location>
</feature>
<dbReference type="PANTHER" id="PTHR36928">
    <property type="entry name" value="PHOSPHATASE YCDX-RELATED"/>
    <property type="match status" value="1"/>
</dbReference>
<dbReference type="PANTHER" id="PTHR36928:SF1">
    <property type="entry name" value="PHOSPHATASE YCDX-RELATED"/>
    <property type="match status" value="1"/>
</dbReference>
<keyword evidence="13" id="KW-0239">DNA-directed DNA polymerase</keyword>
<dbReference type="GO" id="GO:0003677">
    <property type="term" value="F:DNA binding"/>
    <property type="evidence" value="ECO:0007669"/>
    <property type="project" value="InterPro"/>
</dbReference>
<evidence type="ECO:0000256" key="1">
    <source>
        <dbReference type="ARBA" id="ARBA00001946"/>
    </source>
</evidence>
<dbReference type="InterPro" id="IPR037160">
    <property type="entry name" value="DNA_Pol_thumb_sf"/>
</dbReference>
<dbReference type="SUPFAM" id="SSF47802">
    <property type="entry name" value="DNA polymerase beta, N-terminal domain-like"/>
    <property type="match status" value="1"/>
</dbReference>
<dbReference type="Pfam" id="PF14716">
    <property type="entry name" value="HHH_8"/>
    <property type="match status" value="1"/>
</dbReference>
<sequence>MTLQDDVADRLEEMANLLEADDVEYKPNAYRRAAESIRDYQGSFDDLVAEGADAVGELDHVGDAISSKVVEYAETGDIEELEELRERYPVALDALLRVEGVGPKTVGTLYDELDVRSLEDLESAARGERIRELHGFGPKTEENILENIEFAKSAGERTLLGDARPLADDLVDYLSDASPVEHVEVAGSLRRWRATIGDVDVLVGTDDGAGAIDALLDWPAADDVIEAGTEKASVRSDGMRVDLRVVVPDEFGSALQYFTGSKAHNVALRNYAIDRGLKLNEYGAFDVSEVDDPDAGQRVGDRVAGTDEASMYDALGLPWIPPEIREDRGEIAAAAADDLPDLVTEDDVRGDLHTHTDWSDGAESIESLLDGAAAFGHDYIAVTDHATGPGVVGGVGVPDEELLAQADRIRDVAEGYDLEVFTGVEANITADGELSVDDDVLAELDVVVASPHAALDGDGTDRLVRAMEHPAVDILGHPTGRLLNQRSGLDIDAGALAQAAAREGVALEINSDPHRLDLSGGPVKVAVDAGATIAIDTDAHRTPSFGYARFGVHTARRGWVEAADVLNARGADGVREFLH</sequence>
<feature type="domain" description="Helix-hairpin-helix DNA-binding motif class 1" evidence="22">
    <location>
        <begin position="128"/>
        <end position="147"/>
    </location>
</feature>
<keyword evidence="14" id="KW-0915">Sodium</keyword>
<dbReference type="SUPFAM" id="SSF158702">
    <property type="entry name" value="Sec63 N-terminal domain-like"/>
    <property type="match status" value="1"/>
</dbReference>
<evidence type="ECO:0000256" key="5">
    <source>
        <dbReference type="ARBA" id="ARBA00020020"/>
    </source>
</evidence>
<keyword evidence="8" id="KW-0808">Transferase</keyword>
<keyword evidence="15" id="KW-0234">DNA repair</keyword>
<comment type="subcellular location">
    <subcellularLocation>
        <location evidence="2">Cytoplasm</location>
    </subcellularLocation>
</comment>
<evidence type="ECO:0000256" key="6">
    <source>
        <dbReference type="ARBA" id="ARBA00022481"/>
    </source>
</evidence>
<keyword evidence="11" id="KW-0227">DNA damage</keyword>
<dbReference type="NCBIfam" id="NF006375">
    <property type="entry name" value="PRK08609.1"/>
    <property type="match status" value="1"/>
</dbReference>
<evidence type="ECO:0000256" key="7">
    <source>
        <dbReference type="ARBA" id="ARBA00022634"/>
    </source>
</evidence>
<dbReference type="GO" id="GO:0140078">
    <property type="term" value="F:class I DNA-(apurinic or apyrimidinic site) endonuclease activity"/>
    <property type="evidence" value="ECO:0007669"/>
    <property type="project" value="UniProtKB-EC"/>
</dbReference>
<evidence type="ECO:0000259" key="22">
    <source>
        <dbReference type="SMART" id="SM00278"/>
    </source>
</evidence>
<evidence type="ECO:0000256" key="11">
    <source>
        <dbReference type="ARBA" id="ARBA00022763"/>
    </source>
</evidence>
<dbReference type="SMART" id="SM00481">
    <property type="entry name" value="POLIIIAc"/>
    <property type="match status" value="1"/>
</dbReference>
<dbReference type="Pfam" id="PF14791">
    <property type="entry name" value="DNA_pol_B_thumb"/>
    <property type="match status" value="1"/>
</dbReference>
<comment type="cofactor">
    <cofactor evidence="1">
        <name>Mg(2+)</name>
        <dbReference type="ChEBI" id="CHEBI:18420"/>
    </cofactor>
</comment>
<dbReference type="PRINTS" id="PR00870">
    <property type="entry name" value="DNAPOLXBETA"/>
</dbReference>
<protein>
    <recommendedName>
        <fullName evidence="5">DNA polymerase beta</fullName>
        <ecNumber evidence="3">2.7.7.7</ecNumber>
        <ecNumber evidence="4">4.2.99.18</ecNumber>
    </recommendedName>
    <alternativeName>
        <fullName evidence="16">5'-deoxyribose-phosphate lyase</fullName>
    </alternativeName>
    <alternativeName>
        <fullName evidence="17">AP lyase</fullName>
    </alternativeName>
</protein>
<evidence type="ECO:0000256" key="12">
    <source>
        <dbReference type="ARBA" id="ARBA00022843"/>
    </source>
</evidence>
<dbReference type="Pfam" id="PF02811">
    <property type="entry name" value="PHP"/>
    <property type="match status" value="1"/>
</dbReference>
<dbReference type="PIRSF" id="PIRSF005047">
    <property type="entry name" value="UCP005047_YshC"/>
    <property type="match status" value="1"/>
</dbReference>
<dbReference type="SMART" id="SM00278">
    <property type="entry name" value="HhH1"/>
    <property type="match status" value="3"/>
</dbReference>
<dbReference type="Gene3D" id="1.10.150.20">
    <property type="entry name" value="5' to 3' exonuclease, C-terminal subdomain"/>
    <property type="match status" value="1"/>
</dbReference>
<keyword evidence="6" id="KW-0488">Methylation</keyword>
<dbReference type="CDD" id="cd07436">
    <property type="entry name" value="PHP_PolX"/>
    <property type="match status" value="1"/>
</dbReference>
<dbReference type="InterPro" id="IPR002008">
    <property type="entry name" value="DNA_pol_X_beta-like"/>
</dbReference>
<evidence type="ECO:0000256" key="20">
    <source>
        <dbReference type="ARBA" id="ARBA00045548"/>
    </source>
</evidence>
<dbReference type="OrthoDB" id="8999at2157"/>
<keyword evidence="10" id="KW-0235">DNA replication</keyword>
<comment type="function">
    <text evidence="20">Repair polymerase that plays a key role in base-excision repair. During this process, the damaged base is excised by specific DNA glycosylases, the DNA backbone is nicked at the abasic site by an apurinic/apyrimidic (AP) endonuclease, and POLB removes 5'-deoxyribose-phosphate from the preincised AP site acting as a 5'-deoxyribose-phosphate lyase (5'-dRP lyase); through its DNA polymerase activity, it adds one nucleotide to the 3' end of the arising single-nucleotide gap. Conducts 'gap-filling' DNA synthesis in a stepwise distributive fashion rather than in a processive fashion as for other DNA polymerases. It is also able to cleave sugar-phosphate bonds 3' to an intact AP site, acting as an AP lyase.</text>
</comment>
<feature type="domain" description="Helix-hairpin-helix DNA-binding motif class 1" evidence="22">
    <location>
        <begin position="53"/>
        <end position="72"/>
    </location>
</feature>
<dbReference type="InterPro" id="IPR047967">
    <property type="entry name" value="PolX_PHP"/>
</dbReference>
<evidence type="ECO:0000256" key="4">
    <source>
        <dbReference type="ARBA" id="ARBA00012720"/>
    </source>
</evidence>
<dbReference type="InterPro" id="IPR004013">
    <property type="entry name" value="PHP_dom"/>
</dbReference>
<evidence type="ECO:0000256" key="18">
    <source>
        <dbReference type="ARBA" id="ARBA00044632"/>
    </source>
</evidence>
<evidence type="ECO:0000256" key="17">
    <source>
        <dbReference type="ARBA" id="ARBA00035726"/>
    </source>
</evidence>
<dbReference type="GO" id="GO:0008270">
    <property type="term" value="F:zinc ion binding"/>
    <property type="evidence" value="ECO:0007669"/>
    <property type="project" value="TreeGrafter"/>
</dbReference>
<feature type="domain" description="Polymerase/histidinol phosphatase N-terminal" evidence="23">
    <location>
        <begin position="350"/>
        <end position="430"/>
    </location>
</feature>
<organism evidence="25 26">
    <name type="scientific">Haloarchaeobius iranensis</name>
    <dbReference type="NCBI Taxonomy" id="996166"/>
    <lineage>
        <taxon>Archaea</taxon>
        <taxon>Methanobacteriati</taxon>
        <taxon>Methanobacteriota</taxon>
        <taxon>Stenosarchaea group</taxon>
        <taxon>Halobacteria</taxon>
        <taxon>Halobacteriales</taxon>
        <taxon>Halorubellaceae</taxon>
        <taxon>Haloarchaeobius</taxon>
    </lineage>
</organism>
<dbReference type="Gene3D" id="1.10.150.110">
    <property type="entry name" value="DNA polymerase beta, N-terminal domain-like"/>
    <property type="match status" value="1"/>
</dbReference>
<dbReference type="Gene3D" id="3.30.460.10">
    <property type="entry name" value="Beta Polymerase, domain 2"/>
    <property type="match status" value="1"/>
</dbReference>
<keyword evidence="7" id="KW-0237">DNA synthesis</keyword>
<dbReference type="InterPro" id="IPR043519">
    <property type="entry name" value="NT_sf"/>
</dbReference>
<reference evidence="25 26" key="1">
    <citation type="submission" date="2016-10" db="EMBL/GenBank/DDBJ databases">
        <authorList>
            <person name="de Groot N.N."/>
        </authorList>
    </citation>
    <scope>NUCLEOTIDE SEQUENCE [LARGE SCALE GENOMIC DNA]</scope>
    <source>
        <strain evidence="26">EB21,IBRC-M 10013,KCTC 4048</strain>
    </source>
</reference>
<dbReference type="GO" id="GO:0005829">
    <property type="term" value="C:cytosol"/>
    <property type="evidence" value="ECO:0007669"/>
    <property type="project" value="TreeGrafter"/>
</dbReference>